<dbReference type="AlphaFoldDB" id="A0A1J6I3P0"/>
<protein>
    <submittedName>
        <fullName evidence="2">Uncharacterized protein</fullName>
    </submittedName>
</protein>
<dbReference type="Proteomes" id="UP000187609">
    <property type="component" value="Unassembled WGS sequence"/>
</dbReference>
<proteinExistence type="predicted"/>
<organism evidence="2 3">
    <name type="scientific">Nicotiana attenuata</name>
    <name type="common">Coyote tobacco</name>
    <dbReference type="NCBI Taxonomy" id="49451"/>
    <lineage>
        <taxon>Eukaryota</taxon>
        <taxon>Viridiplantae</taxon>
        <taxon>Streptophyta</taxon>
        <taxon>Embryophyta</taxon>
        <taxon>Tracheophyta</taxon>
        <taxon>Spermatophyta</taxon>
        <taxon>Magnoliopsida</taxon>
        <taxon>eudicotyledons</taxon>
        <taxon>Gunneridae</taxon>
        <taxon>Pentapetalae</taxon>
        <taxon>asterids</taxon>
        <taxon>lamiids</taxon>
        <taxon>Solanales</taxon>
        <taxon>Solanaceae</taxon>
        <taxon>Nicotianoideae</taxon>
        <taxon>Nicotianeae</taxon>
        <taxon>Nicotiana</taxon>
    </lineage>
</organism>
<dbReference type="InterPro" id="IPR031421">
    <property type="entry name" value="DUF4666"/>
</dbReference>
<evidence type="ECO:0000256" key="1">
    <source>
        <dbReference type="SAM" id="MobiDB-lite"/>
    </source>
</evidence>
<accession>A0A1J6I3P0</accession>
<dbReference type="PANTHER" id="PTHR33730:SF36">
    <property type="entry name" value="PLANT_PROTEIN"/>
    <property type="match status" value="1"/>
</dbReference>
<dbReference type="PANTHER" id="PTHR33730">
    <property type="entry name" value="OS05G0542732 PROTEIN-RELATED"/>
    <property type="match status" value="1"/>
</dbReference>
<comment type="caution">
    <text evidence="2">The sequence shown here is derived from an EMBL/GenBank/DDBJ whole genome shotgun (WGS) entry which is preliminary data.</text>
</comment>
<reference evidence="2" key="1">
    <citation type="submission" date="2016-11" db="EMBL/GenBank/DDBJ databases">
        <title>The genome of Nicotiana attenuata.</title>
        <authorList>
            <person name="Xu S."/>
            <person name="Brockmoeller T."/>
            <person name="Gaquerel E."/>
            <person name="Navarro A."/>
            <person name="Kuhl H."/>
            <person name="Gase K."/>
            <person name="Ling Z."/>
            <person name="Zhou W."/>
            <person name="Kreitzer C."/>
            <person name="Stanke M."/>
            <person name="Tang H."/>
            <person name="Lyons E."/>
            <person name="Pandey P."/>
            <person name="Pandey S.P."/>
            <person name="Timmermann B."/>
            <person name="Baldwin I.T."/>
        </authorList>
    </citation>
    <scope>NUCLEOTIDE SEQUENCE [LARGE SCALE GENOMIC DNA]</scope>
    <source>
        <strain evidence="2">UT</strain>
    </source>
</reference>
<feature type="region of interest" description="Disordered" evidence="1">
    <location>
        <begin position="1"/>
        <end position="40"/>
    </location>
</feature>
<feature type="compositionally biased region" description="Polar residues" evidence="1">
    <location>
        <begin position="1"/>
        <end position="17"/>
    </location>
</feature>
<evidence type="ECO:0000313" key="2">
    <source>
        <dbReference type="EMBL" id="OIS99137.1"/>
    </source>
</evidence>
<dbReference type="Pfam" id="PF15697">
    <property type="entry name" value="DUF4666"/>
    <property type="match status" value="1"/>
</dbReference>
<keyword evidence="3" id="KW-1185">Reference proteome</keyword>
<name>A0A1J6I3P0_NICAT</name>
<feature type="compositionally biased region" description="Low complexity" evidence="1">
    <location>
        <begin position="27"/>
        <end position="38"/>
    </location>
</feature>
<sequence>MTTLQRSTSSFRRQGSSGCIWDNRLNTPVDGGPPTTTGIENSQKYRRIQFDEVSNDATTSVRTETNKNSYAMIASETSSRSKSKPPRCSFIAIFRGCTRTHAS</sequence>
<dbReference type="Gramene" id="OIS99137">
    <property type="protein sequence ID" value="OIS99137"/>
    <property type="gene ID" value="A4A49_13478"/>
</dbReference>
<dbReference type="EMBL" id="MJEQ01037190">
    <property type="protein sequence ID" value="OIS99137.1"/>
    <property type="molecule type" value="Genomic_DNA"/>
</dbReference>
<evidence type="ECO:0000313" key="3">
    <source>
        <dbReference type="Proteomes" id="UP000187609"/>
    </source>
</evidence>
<gene>
    <name evidence="2" type="ORF">A4A49_13478</name>
</gene>